<dbReference type="AlphaFoldDB" id="A0A5R8Y3V1"/>
<keyword evidence="2" id="KW-1185">Reference proteome</keyword>
<name>A0A5R8Y3V1_9BACT</name>
<evidence type="ECO:0000313" key="1">
    <source>
        <dbReference type="EMBL" id="TLP40460.1"/>
    </source>
</evidence>
<evidence type="ECO:0000313" key="2">
    <source>
        <dbReference type="Proteomes" id="UP000308901"/>
    </source>
</evidence>
<sequence length="207" mass="24515">MKNLLFLFFFIFNTTTYANSELYESDLYYLEKNEVLFYKILNWWSNETQENNTEFCFKNLKVRSNNTLDLKYNDKTKKLRISTKEKFADLISVFDDTNTNLKNEYINKNYFKNLKIENIKNISSIVLSNISLSQFKKINKIKNNLAFEVEGEILGLLAYSGKVSFHKSGDFLRSCPKISDSKFNITFKILNIKTKEVLIKIFFKEKQ</sequence>
<reference evidence="1 2" key="1">
    <citation type="submission" date="2019-05" db="EMBL/GenBank/DDBJ databases">
        <title>Arcobacter sp. nov., isolated from sea sediment.</title>
        <authorList>
            <person name="Kim W."/>
        </authorList>
    </citation>
    <scope>NUCLEOTIDE SEQUENCE [LARGE SCALE GENOMIC DNA]</scope>
    <source>
        <strain evidence="1 2">CAU 1517</strain>
    </source>
</reference>
<dbReference type="Proteomes" id="UP000308901">
    <property type="component" value="Unassembled WGS sequence"/>
</dbReference>
<gene>
    <name evidence="1" type="ORF">FDK22_00150</name>
</gene>
<dbReference type="EMBL" id="VANU01000001">
    <property type="protein sequence ID" value="TLP40460.1"/>
    <property type="molecule type" value="Genomic_DNA"/>
</dbReference>
<protein>
    <submittedName>
        <fullName evidence="1">Uncharacterized protein</fullName>
    </submittedName>
</protein>
<dbReference type="OrthoDB" id="5432170at2"/>
<proteinExistence type="predicted"/>
<comment type="caution">
    <text evidence="1">The sequence shown here is derived from an EMBL/GenBank/DDBJ whole genome shotgun (WGS) entry which is preliminary data.</text>
</comment>
<dbReference type="RefSeq" id="WP_138150751.1">
    <property type="nucleotide sequence ID" value="NZ_VANU01000001.1"/>
</dbReference>
<accession>A0A5R8Y3V1</accession>
<organism evidence="1 2">
    <name type="scientific">Arcobacter arenosus</name>
    <dbReference type="NCBI Taxonomy" id="2576037"/>
    <lineage>
        <taxon>Bacteria</taxon>
        <taxon>Pseudomonadati</taxon>
        <taxon>Campylobacterota</taxon>
        <taxon>Epsilonproteobacteria</taxon>
        <taxon>Campylobacterales</taxon>
        <taxon>Arcobacteraceae</taxon>
        <taxon>Arcobacter</taxon>
    </lineage>
</organism>